<accession>A0ABP8XHT8</accession>
<dbReference type="EMBL" id="BAABLN010000064">
    <property type="protein sequence ID" value="GAA4707069.1"/>
    <property type="molecule type" value="Genomic_DNA"/>
</dbReference>
<dbReference type="Proteomes" id="UP001501446">
    <property type="component" value="Unassembled WGS sequence"/>
</dbReference>
<gene>
    <name evidence="1" type="ORF">GCM10025781_27110</name>
</gene>
<sequence length="91" mass="10121">METISVVLLTDGSLVRLYRKEGLVFHRGGSSPGLVAEWVDYEARPVSDYDVTYVDFRHTRGQQPVLLRHAKGVGVNLALRDVLEGRTPRGA</sequence>
<proteinExistence type="predicted"/>
<comment type="caution">
    <text evidence="1">The sequence shown here is derived from an EMBL/GenBank/DDBJ whole genome shotgun (WGS) entry which is preliminary data.</text>
</comment>
<reference evidence="2" key="1">
    <citation type="journal article" date="2019" name="Int. J. Syst. Evol. Microbiol.">
        <title>The Global Catalogue of Microorganisms (GCM) 10K type strain sequencing project: providing services to taxonomists for standard genome sequencing and annotation.</title>
        <authorList>
            <consortium name="The Broad Institute Genomics Platform"/>
            <consortium name="The Broad Institute Genome Sequencing Center for Infectious Disease"/>
            <person name="Wu L."/>
            <person name="Ma J."/>
        </authorList>
    </citation>
    <scope>NUCLEOTIDE SEQUENCE [LARGE SCALE GENOMIC DNA]</scope>
    <source>
        <strain evidence="2">JCM 18958</strain>
    </source>
</reference>
<organism evidence="1 2">
    <name type="scientific">Kocuria gwangalliensis</name>
    <dbReference type="NCBI Taxonomy" id="501592"/>
    <lineage>
        <taxon>Bacteria</taxon>
        <taxon>Bacillati</taxon>
        <taxon>Actinomycetota</taxon>
        <taxon>Actinomycetes</taxon>
        <taxon>Micrococcales</taxon>
        <taxon>Micrococcaceae</taxon>
        <taxon>Kocuria</taxon>
    </lineage>
</organism>
<dbReference type="RefSeq" id="WP_345311859.1">
    <property type="nucleotide sequence ID" value="NZ_BAABLN010000064.1"/>
</dbReference>
<name>A0ABP8XHT8_9MICC</name>
<protein>
    <submittedName>
        <fullName evidence="1">Uncharacterized protein</fullName>
    </submittedName>
</protein>
<evidence type="ECO:0000313" key="2">
    <source>
        <dbReference type="Proteomes" id="UP001501446"/>
    </source>
</evidence>
<evidence type="ECO:0000313" key="1">
    <source>
        <dbReference type="EMBL" id="GAA4707069.1"/>
    </source>
</evidence>
<keyword evidence="2" id="KW-1185">Reference proteome</keyword>